<organism evidence="5 6">
    <name type="scientific">Arachidicoccus soli</name>
    <dbReference type="NCBI Taxonomy" id="2341117"/>
    <lineage>
        <taxon>Bacteria</taxon>
        <taxon>Pseudomonadati</taxon>
        <taxon>Bacteroidota</taxon>
        <taxon>Chitinophagia</taxon>
        <taxon>Chitinophagales</taxon>
        <taxon>Chitinophagaceae</taxon>
        <taxon>Arachidicoccus</taxon>
    </lineage>
</organism>
<dbReference type="InterPro" id="IPR051317">
    <property type="entry name" value="Gfo/Idh/MocA_oxidoreduct"/>
</dbReference>
<accession>A0A386HR32</accession>
<evidence type="ECO:0000313" key="6">
    <source>
        <dbReference type="Proteomes" id="UP000266118"/>
    </source>
</evidence>
<dbReference type="InterPro" id="IPR055170">
    <property type="entry name" value="GFO_IDH_MocA-like_dom"/>
</dbReference>
<dbReference type="Pfam" id="PF01408">
    <property type="entry name" value="GFO_IDH_MocA"/>
    <property type="match status" value="1"/>
</dbReference>
<dbReference type="Proteomes" id="UP000266118">
    <property type="component" value="Chromosome"/>
</dbReference>
<evidence type="ECO:0000313" key="5">
    <source>
        <dbReference type="EMBL" id="AYD48132.1"/>
    </source>
</evidence>
<dbReference type="SUPFAM" id="SSF51735">
    <property type="entry name" value="NAD(P)-binding Rossmann-fold domains"/>
    <property type="match status" value="1"/>
</dbReference>
<evidence type="ECO:0000259" key="4">
    <source>
        <dbReference type="Pfam" id="PF22725"/>
    </source>
</evidence>
<reference evidence="5 6" key="1">
    <citation type="submission" date="2018-09" db="EMBL/GenBank/DDBJ databases">
        <title>Arachidicoccus sp. nov., a bacterium isolated from soil.</title>
        <authorList>
            <person name="Weon H.-Y."/>
            <person name="Kwon S.-W."/>
            <person name="Lee S.A."/>
        </authorList>
    </citation>
    <scope>NUCLEOTIDE SEQUENCE [LARGE SCALE GENOMIC DNA]</scope>
    <source>
        <strain evidence="5 6">KIS59-12</strain>
    </source>
</reference>
<feature type="domain" description="GFO/IDH/MocA-like oxidoreductase" evidence="4">
    <location>
        <begin position="135"/>
        <end position="251"/>
    </location>
</feature>
<dbReference type="RefSeq" id="WP_119988399.1">
    <property type="nucleotide sequence ID" value="NZ_CP032489.1"/>
</dbReference>
<dbReference type="Gene3D" id="3.30.360.10">
    <property type="entry name" value="Dihydrodipicolinate Reductase, domain 2"/>
    <property type="match status" value="1"/>
</dbReference>
<dbReference type="PANTHER" id="PTHR43708:SF5">
    <property type="entry name" value="CONSERVED EXPRESSED OXIDOREDUCTASE (EUROFUNG)-RELATED"/>
    <property type="match status" value="1"/>
</dbReference>
<comment type="similarity">
    <text evidence="1">Belongs to the Gfo/Idh/MocA family.</text>
</comment>
<name>A0A386HR32_9BACT</name>
<dbReference type="EMBL" id="CP032489">
    <property type="protein sequence ID" value="AYD48132.1"/>
    <property type="molecule type" value="Genomic_DNA"/>
</dbReference>
<evidence type="ECO:0000256" key="2">
    <source>
        <dbReference type="ARBA" id="ARBA00023002"/>
    </source>
</evidence>
<dbReference type="InterPro" id="IPR000683">
    <property type="entry name" value="Gfo/Idh/MocA-like_OxRdtase_N"/>
</dbReference>
<proteinExistence type="inferred from homology"/>
<dbReference type="InterPro" id="IPR036291">
    <property type="entry name" value="NAD(P)-bd_dom_sf"/>
</dbReference>
<dbReference type="GO" id="GO:0016491">
    <property type="term" value="F:oxidoreductase activity"/>
    <property type="evidence" value="ECO:0007669"/>
    <property type="project" value="UniProtKB-KW"/>
</dbReference>
<gene>
    <name evidence="5" type="ORF">D6B99_11315</name>
</gene>
<feature type="domain" description="Gfo/Idh/MocA-like oxidoreductase N-terminal" evidence="3">
    <location>
        <begin position="8"/>
        <end position="121"/>
    </location>
</feature>
<dbReference type="GO" id="GO:0000166">
    <property type="term" value="F:nucleotide binding"/>
    <property type="evidence" value="ECO:0007669"/>
    <property type="project" value="InterPro"/>
</dbReference>
<evidence type="ECO:0000256" key="1">
    <source>
        <dbReference type="ARBA" id="ARBA00010928"/>
    </source>
</evidence>
<sequence>MSATQQIRAGMMAYGMSGKIFHAPFLNAHPGFELYAVVERTQKKAKQDYASILSFDSIDALLSDKSIELIVVNTPNYLHFEHAMAALKAEKHILIEKPVCANIAEIQQLFDLADKVGKRIFFYQNRRWDSDFLSVISVIETHKLGTINEVHFRFDRYKAMLSPKLFKEEPIAASGLLYDLGPHLLDQVISIWGKPLGWQKILGKNRIGTKVDDYFSIHLNYPNGLNVFLHSNMLVLDAQPAFVLHGGNGSYSKYRTDVQEEQLLRGIRPSDKDYGIEPEKTEGKLVYLNEDKECITEFISSPKGNYMGIFDALYDSLLHDAKFPISREDVRNQLEIIATVDNV</sequence>
<protein>
    <submittedName>
        <fullName evidence="5">Oxidoreductase</fullName>
    </submittedName>
</protein>
<dbReference type="Pfam" id="PF22725">
    <property type="entry name" value="GFO_IDH_MocA_C3"/>
    <property type="match status" value="1"/>
</dbReference>
<dbReference type="Gene3D" id="3.40.50.720">
    <property type="entry name" value="NAD(P)-binding Rossmann-like Domain"/>
    <property type="match status" value="1"/>
</dbReference>
<dbReference type="SUPFAM" id="SSF55347">
    <property type="entry name" value="Glyceraldehyde-3-phosphate dehydrogenase-like, C-terminal domain"/>
    <property type="match status" value="1"/>
</dbReference>
<dbReference type="PANTHER" id="PTHR43708">
    <property type="entry name" value="CONSERVED EXPRESSED OXIDOREDUCTASE (EUROFUNG)"/>
    <property type="match status" value="1"/>
</dbReference>
<keyword evidence="6" id="KW-1185">Reference proteome</keyword>
<dbReference type="KEGG" id="ark:D6B99_11315"/>
<dbReference type="AlphaFoldDB" id="A0A386HR32"/>
<dbReference type="OrthoDB" id="9815825at2"/>
<keyword evidence="2" id="KW-0560">Oxidoreductase</keyword>
<evidence type="ECO:0000259" key="3">
    <source>
        <dbReference type="Pfam" id="PF01408"/>
    </source>
</evidence>